<feature type="domain" description="Formyl transferase C-terminal" evidence="13">
    <location>
        <begin position="200"/>
        <end position="304"/>
    </location>
</feature>
<comment type="subcellular location">
    <subcellularLocation>
        <location evidence="1">Mitochondrion</location>
    </subcellularLocation>
</comment>
<feature type="transmembrane region" description="Helical" evidence="11">
    <location>
        <begin position="6"/>
        <end position="25"/>
    </location>
</feature>
<dbReference type="InterPro" id="IPR002376">
    <property type="entry name" value="Formyl_transf_N"/>
</dbReference>
<evidence type="ECO:0000256" key="10">
    <source>
        <dbReference type="ARBA" id="ARBA00057846"/>
    </source>
</evidence>
<keyword evidence="7" id="KW-0809">Transit peptide</keyword>
<comment type="similarity">
    <text evidence="2">Belongs to the Fmt family.</text>
</comment>
<dbReference type="PANTHER" id="PTHR11138:SF5">
    <property type="entry name" value="METHIONYL-TRNA FORMYLTRANSFERASE, MITOCHONDRIAL"/>
    <property type="match status" value="1"/>
</dbReference>
<dbReference type="CDD" id="cd08646">
    <property type="entry name" value="FMT_core_Met-tRNA-FMT_N"/>
    <property type="match status" value="1"/>
</dbReference>
<evidence type="ECO:0000256" key="5">
    <source>
        <dbReference type="ARBA" id="ARBA00022679"/>
    </source>
</evidence>
<keyword evidence="8" id="KW-0496">Mitochondrion</keyword>
<dbReference type="FunFam" id="3.40.50.12230:FF:000003">
    <property type="entry name" value="methionyl-tRNA formyltransferase, mitochondrial"/>
    <property type="match status" value="1"/>
</dbReference>
<keyword evidence="5" id="KW-0808">Transferase</keyword>
<evidence type="ECO:0000256" key="9">
    <source>
        <dbReference type="ARBA" id="ARBA00052555"/>
    </source>
</evidence>
<dbReference type="Gene3D" id="3.40.50.12230">
    <property type="match status" value="1"/>
</dbReference>
<dbReference type="STRING" id="623744.A0A553NKB6"/>
<dbReference type="NCBIfam" id="TIGR00460">
    <property type="entry name" value="fmt"/>
    <property type="match status" value="1"/>
</dbReference>
<evidence type="ECO:0000259" key="13">
    <source>
        <dbReference type="Pfam" id="PF02911"/>
    </source>
</evidence>
<evidence type="ECO:0000259" key="12">
    <source>
        <dbReference type="Pfam" id="PF00551"/>
    </source>
</evidence>
<dbReference type="InterPro" id="IPR036477">
    <property type="entry name" value="Formyl_transf_N_sf"/>
</dbReference>
<dbReference type="GO" id="GO:0004479">
    <property type="term" value="F:methionyl-tRNA formyltransferase activity"/>
    <property type="evidence" value="ECO:0007669"/>
    <property type="project" value="UniProtKB-EC"/>
</dbReference>
<dbReference type="PANTHER" id="PTHR11138">
    <property type="entry name" value="METHIONYL-TRNA FORMYLTRANSFERASE"/>
    <property type="match status" value="1"/>
</dbReference>
<reference evidence="14 15" key="1">
    <citation type="journal article" date="2019" name="Sci. Data">
        <title>Hybrid genome assembly and annotation of Danionella translucida.</title>
        <authorList>
            <person name="Kadobianskyi M."/>
            <person name="Schulze L."/>
            <person name="Schuelke M."/>
            <person name="Judkewitz B."/>
        </authorList>
    </citation>
    <scope>NUCLEOTIDE SEQUENCE [LARGE SCALE GENOMIC DNA]</scope>
    <source>
        <strain evidence="14 15">Bolton</strain>
    </source>
</reference>
<comment type="catalytic activity">
    <reaction evidence="9">
        <text>L-methionyl-tRNA(fMet) + (6R)-10-formyltetrahydrofolate = N-formyl-L-methionyl-tRNA(fMet) + (6S)-5,6,7,8-tetrahydrofolate + H(+)</text>
        <dbReference type="Rhea" id="RHEA:24380"/>
        <dbReference type="Rhea" id="RHEA-COMP:9952"/>
        <dbReference type="Rhea" id="RHEA-COMP:9953"/>
        <dbReference type="ChEBI" id="CHEBI:15378"/>
        <dbReference type="ChEBI" id="CHEBI:57453"/>
        <dbReference type="ChEBI" id="CHEBI:78530"/>
        <dbReference type="ChEBI" id="CHEBI:78844"/>
        <dbReference type="ChEBI" id="CHEBI:195366"/>
        <dbReference type="EC" id="2.1.2.9"/>
    </reaction>
    <physiologicalReaction direction="left-to-right" evidence="9">
        <dbReference type="Rhea" id="RHEA:24381"/>
    </physiologicalReaction>
</comment>
<name>A0A553NKB6_9TELE</name>
<evidence type="ECO:0000256" key="6">
    <source>
        <dbReference type="ARBA" id="ARBA00022917"/>
    </source>
</evidence>
<comment type="function">
    <text evidence="10">Methionyl-tRNA formyltransferase that formylates methionyl-tRNA in mitochondria and is crucial for translation initiation.</text>
</comment>
<keyword evidence="15" id="KW-1185">Reference proteome</keyword>
<dbReference type="InterPro" id="IPR005793">
    <property type="entry name" value="Formyl_trans_C"/>
</dbReference>
<evidence type="ECO:0000256" key="3">
    <source>
        <dbReference type="ARBA" id="ARBA00012261"/>
    </source>
</evidence>
<organism evidence="14 15">
    <name type="scientific">Danionella cerebrum</name>
    <dbReference type="NCBI Taxonomy" id="2873325"/>
    <lineage>
        <taxon>Eukaryota</taxon>
        <taxon>Metazoa</taxon>
        <taxon>Chordata</taxon>
        <taxon>Craniata</taxon>
        <taxon>Vertebrata</taxon>
        <taxon>Euteleostomi</taxon>
        <taxon>Actinopterygii</taxon>
        <taxon>Neopterygii</taxon>
        <taxon>Teleostei</taxon>
        <taxon>Ostariophysi</taxon>
        <taxon>Cypriniformes</taxon>
        <taxon>Danionidae</taxon>
        <taxon>Danioninae</taxon>
        <taxon>Danionella</taxon>
    </lineage>
</organism>
<dbReference type="SUPFAM" id="SSF53328">
    <property type="entry name" value="Formyltransferase"/>
    <property type="match status" value="1"/>
</dbReference>
<dbReference type="EMBL" id="SRMA01026893">
    <property type="protein sequence ID" value="TRY65869.1"/>
    <property type="molecule type" value="Genomic_DNA"/>
</dbReference>
<comment type="caution">
    <text evidence="14">The sequence shown here is derived from an EMBL/GenBank/DDBJ whole genome shotgun (WGS) entry which is preliminary data.</text>
</comment>
<dbReference type="AlphaFoldDB" id="A0A553NKB6"/>
<evidence type="ECO:0000313" key="15">
    <source>
        <dbReference type="Proteomes" id="UP000316079"/>
    </source>
</evidence>
<proteinExistence type="inferred from homology"/>
<evidence type="ECO:0000256" key="11">
    <source>
        <dbReference type="SAM" id="Phobius"/>
    </source>
</evidence>
<dbReference type="Proteomes" id="UP000316079">
    <property type="component" value="Unassembled WGS sequence"/>
</dbReference>
<evidence type="ECO:0000256" key="7">
    <source>
        <dbReference type="ARBA" id="ARBA00022946"/>
    </source>
</evidence>
<accession>A0A553NKB6</accession>
<keyword evidence="11" id="KW-1133">Transmembrane helix</keyword>
<keyword evidence="6" id="KW-0648">Protein biosynthesis</keyword>
<evidence type="ECO:0000256" key="8">
    <source>
        <dbReference type="ARBA" id="ARBA00023128"/>
    </source>
</evidence>
<dbReference type="OrthoDB" id="10268103at2759"/>
<evidence type="ECO:0000256" key="1">
    <source>
        <dbReference type="ARBA" id="ARBA00004173"/>
    </source>
</evidence>
<keyword evidence="11" id="KW-0812">Transmembrane</keyword>
<dbReference type="Pfam" id="PF00551">
    <property type="entry name" value="Formyl_trans_N"/>
    <property type="match status" value="1"/>
</dbReference>
<protein>
    <recommendedName>
        <fullName evidence="4">Methionyl-tRNA formyltransferase, mitochondrial</fullName>
        <ecNumber evidence="3">2.1.2.9</ecNumber>
    </recommendedName>
</protein>
<dbReference type="InterPro" id="IPR041711">
    <property type="entry name" value="Met-tRNA-FMT_N"/>
</dbReference>
<evidence type="ECO:0000256" key="2">
    <source>
        <dbReference type="ARBA" id="ARBA00010699"/>
    </source>
</evidence>
<keyword evidence="11" id="KW-0472">Membrane</keyword>
<gene>
    <name evidence="14" type="ORF">DNTS_018024</name>
</gene>
<sequence length="345" mass="38284">MINMAAGITVIANVYLAIGCVLVLLSQENKDDKEAGLIDSLHVVTLSGNTPVKNYAEQHRLPVHQWPEIDLSRNFDVGVVVSFGRLIGENIINKIPHGILNVHPSLLPRWRGSAPVCHTILNGDPVTGVTIMQIRPKKFDVGPIVQQEVYEIPKNCMANELGDTLAVMGARMLIDTLKHLPERIANSREQPKEGASFAPKISSGMAWILWEEHSCDYIDRLSRSVGSRVPLRTMWNGNTIKLLEFDGKCKVSFPATPCLSTVPGSFYYQKESNTLQVRCKDGWVGFKALKFKKKLSAADFYNGYLHQSVLIKPSFSNTSFFQSYKDPSLPGGQDNALLLMNNSSD</sequence>
<evidence type="ECO:0000313" key="14">
    <source>
        <dbReference type="EMBL" id="TRY65869.1"/>
    </source>
</evidence>
<dbReference type="Pfam" id="PF02911">
    <property type="entry name" value="Formyl_trans_C"/>
    <property type="match status" value="1"/>
</dbReference>
<dbReference type="InterPro" id="IPR005794">
    <property type="entry name" value="Fmt"/>
</dbReference>
<dbReference type="GO" id="GO:0005739">
    <property type="term" value="C:mitochondrion"/>
    <property type="evidence" value="ECO:0007669"/>
    <property type="project" value="UniProtKB-SubCell"/>
</dbReference>
<dbReference type="EC" id="2.1.2.9" evidence="3"/>
<evidence type="ECO:0000256" key="4">
    <source>
        <dbReference type="ARBA" id="ARBA00014185"/>
    </source>
</evidence>
<feature type="domain" description="Formyl transferase N-terminal" evidence="12">
    <location>
        <begin position="74"/>
        <end position="176"/>
    </location>
</feature>